<evidence type="ECO:0000313" key="1">
    <source>
        <dbReference type="EMBL" id="CAG8839698.1"/>
    </source>
</evidence>
<accession>A0ABN7WSS1</accession>
<keyword evidence="2" id="KW-1185">Reference proteome</keyword>
<proteinExistence type="predicted"/>
<sequence length="86" mass="9589">QKASSNICLNFNKAKALAAAKNQKLFEEVLLALTTTASDEIIIPIQSTNKGNKTSESVAETLVQLYQDAWARKLKKKKLPKRQFIV</sequence>
<organism evidence="1 2">
    <name type="scientific">Gigaspora margarita</name>
    <dbReference type="NCBI Taxonomy" id="4874"/>
    <lineage>
        <taxon>Eukaryota</taxon>
        <taxon>Fungi</taxon>
        <taxon>Fungi incertae sedis</taxon>
        <taxon>Mucoromycota</taxon>
        <taxon>Glomeromycotina</taxon>
        <taxon>Glomeromycetes</taxon>
        <taxon>Diversisporales</taxon>
        <taxon>Gigasporaceae</taxon>
        <taxon>Gigaspora</taxon>
    </lineage>
</organism>
<feature type="non-terminal residue" evidence="1">
    <location>
        <position position="86"/>
    </location>
</feature>
<dbReference type="Proteomes" id="UP000789901">
    <property type="component" value="Unassembled WGS sequence"/>
</dbReference>
<comment type="caution">
    <text evidence="1">The sequence shown here is derived from an EMBL/GenBank/DDBJ whole genome shotgun (WGS) entry which is preliminary data.</text>
</comment>
<gene>
    <name evidence="1" type="ORF">GMARGA_LOCUS34563</name>
</gene>
<feature type="non-terminal residue" evidence="1">
    <location>
        <position position="1"/>
    </location>
</feature>
<protein>
    <submittedName>
        <fullName evidence="1">41886_t:CDS:1</fullName>
    </submittedName>
</protein>
<dbReference type="EMBL" id="CAJVQB010061074">
    <property type="protein sequence ID" value="CAG8839698.1"/>
    <property type="molecule type" value="Genomic_DNA"/>
</dbReference>
<name>A0ABN7WSS1_GIGMA</name>
<evidence type="ECO:0000313" key="2">
    <source>
        <dbReference type="Proteomes" id="UP000789901"/>
    </source>
</evidence>
<reference evidence="1 2" key="1">
    <citation type="submission" date="2021-06" db="EMBL/GenBank/DDBJ databases">
        <authorList>
            <person name="Kallberg Y."/>
            <person name="Tangrot J."/>
            <person name="Rosling A."/>
        </authorList>
    </citation>
    <scope>NUCLEOTIDE SEQUENCE [LARGE SCALE GENOMIC DNA]</scope>
    <source>
        <strain evidence="1 2">120-4 pot B 10/14</strain>
    </source>
</reference>